<accession>A0ABS3G917</accession>
<dbReference type="Proteomes" id="UP000664044">
    <property type="component" value="Unassembled WGS sequence"/>
</dbReference>
<dbReference type="InterPro" id="IPR036866">
    <property type="entry name" value="RibonucZ/Hydroxyglut_hydro"/>
</dbReference>
<reference evidence="1 2" key="1">
    <citation type="submission" date="2021-03" db="EMBL/GenBank/DDBJ databases">
        <title>Muricauda lutimaris sp. nov. and Muricauda ruestringensis sp. nov, two marine members of the Flavobacteriaceae isolated from deep sea sediments of Western Pacific.</title>
        <authorList>
            <person name="Zhao S."/>
            <person name="Liu R."/>
        </authorList>
    </citation>
    <scope>NUCLEOTIDE SEQUENCE [LARGE SCALE GENOMIC DNA]</scope>
    <source>
        <strain evidence="1 2">BC31-1-A7</strain>
    </source>
</reference>
<dbReference type="EMBL" id="JAFLNL010000010">
    <property type="protein sequence ID" value="MBO0355539.1"/>
    <property type="molecule type" value="Genomic_DNA"/>
</dbReference>
<keyword evidence="1" id="KW-0436">Ligase</keyword>
<evidence type="ECO:0000313" key="2">
    <source>
        <dbReference type="Proteomes" id="UP000664044"/>
    </source>
</evidence>
<dbReference type="InterPro" id="IPR026360">
    <property type="entry name" value="Xnuc_lig_assoc"/>
</dbReference>
<gene>
    <name evidence="1" type="ORF">J0656_16080</name>
</gene>
<keyword evidence="1" id="KW-0540">Nuclease</keyword>
<keyword evidence="1" id="KW-0378">Hydrolase</keyword>
<dbReference type="SUPFAM" id="SSF56281">
    <property type="entry name" value="Metallo-hydrolase/oxidoreductase"/>
    <property type="match status" value="1"/>
</dbReference>
<organism evidence="1 2">
    <name type="scientific">Flagellimonas aurea</name>
    <dbReference type="NCBI Taxonomy" id="2915619"/>
    <lineage>
        <taxon>Bacteria</taxon>
        <taxon>Pseudomonadati</taxon>
        <taxon>Bacteroidota</taxon>
        <taxon>Flavobacteriia</taxon>
        <taxon>Flavobacteriales</taxon>
        <taxon>Flavobacteriaceae</taxon>
        <taxon>Flagellimonas</taxon>
    </lineage>
</organism>
<dbReference type="NCBIfam" id="TIGR04122">
    <property type="entry name" value="Xnuc_lig_assoc"/>
    <property type="match status" value="1"/>
</dbReference>
<dbReference type="GO" id="GO:0004527">
    <property type="term" value="F:exonuclease activity"/>
    <property type="evidence" value="ECO:0007669"/>
    <property type="project" value="UniProtKB-KW"/>
</dbReference>
<comment type="caution">
    <text evidence="1">The sequence shown here is derived from an EMBL/GenBank/DDBJ whole genome shotgun (WGS) entry which is preliminary data.</text>
</comment>
<dbReference type="EC" id="3.1.-.-" evidence="1"/>
<dbReference type="GO" id="GO:0016874">
    <property type="term" value="F:ligase activity"/>
    <property type="evidence" value="ECO:0007669"/>
    <property type="project" value="UniProtKB-KW"/>
</dbReference>
<dbReference type="Gene3D" id="3.60.15.10">
    <property type="entry name" value="Ribonuclease Z/Hydroxyacylglutathione hydrolase-like"/>
    <property type="match status" value="1"/>
</dbReference>
<name>A0ABS3G917_9FLAO</name>
<protein>
    <submittedName>
        <fullName evidence="1">Ligase-associated DNA damage response exonuclease</fullName>
        <ecNumber evidence="1">3.1.-.-</ecNumber>
    </submittedName>
</protein>
<dbReference type="PANTHER" id="PTHR11203:SF49">
    <property type="entry name" value="BLL1145 PROTEIN"/>
    <property type="match status" value="1"/>
</dbReference>
<sequence>MKTPLLEFTSKGIYCKKADVYLDPWKPVDKAIISHGHADHSRWGHKNYITHHLNVPIVQHRLGEVNISGKDWGETFTVNNVKFSLHPAGHIVGSSQIRVEHKGEVWVFTGDYKIEDDGLTTPFELIKCNTFITECTFGLPAFRWRPQQEVFNDINQWWAQNQSEGKTSVLFGYSLGKAQRLIKHLDTSIGKIYTHGAVENMTEVLRPLTNLPPTHLITKETKKDEILGNIVVAPPSAHGSPWIKKMVPYVTATASGWMAFRGARRRRAIDKGFVLSDHCDWKGLLETVKATGAEKIICTHGYTDIFSKYLMELGYDARTEATQYEGELSEINANEQEKSEAE</sequence>
<dbReference type="InterPro" id="IPR050698">
    <property type="entry name" value="MBL"/>
</dbReference>
<dbReference type="PANTHER" id="PTHR11203">
    <property type="entry name" value="CLEAVAGE AND POLYADENYLATION SPECIFICITY FACTOR FAMILY MEMBER"/>
    <property type="match status" value="1"/>
</dbReference>
<keyword evidence="2" id="KW-1185">Reference proteome</keyword>
<evidence type="ECO:0000313" key="1">
    <source>
        <dbReference type="EMBL" id="MBO0355539.1"/>
    </source>
</evidence>
<proteinExistence type="predicted"/>
<dbReference type="RefSeq" id="WP_207035730.1">
    <property type="nucleotide sequence ID" value="NZ_JAFLNL010000010.1"/>
</dbReference>
<keyword evidence="1" id="KW-0269">Exonuclease</keyword>